<evidence type="ECO:0000259" key="17">
    <source>
        <dbReference type="PROSITE" id="PS51720"/>
    </source>
</evidence>
<organism evidence="18 19">
    <name type="scientific">Synaphobranchus kaupii</name>
    <name type="common">Kaup's arrowtooth eel</name>
    <dbReference type="NCBI Taxonomy" id="118154"/>
    <lineage>
        <taxon>Eukaryota</taxon>
        <taxon>Metazoa</taxon>
        <taxon>Chordata</taxon>
        <taxon>Craniata</taxon>
        <taxon>Vertebrata</taxon>
        <taxon>Euteleostomi</taxon>
        <taxon>Actinopterygii</taxon>
        <taxon>Neopterygii</taxon>
        <taxon>Teleostei</taxon>
        <taxon>Anguilliformes</taxon>
        <taxon>Synaphobranchidae</taxon>
        <taxon>Synaphobranchus</taxon>
    </lineage>
</organism>
<dbReference type="GO" id="GO:0005829">
    <property type="term" value="C:cytosol"/>
    <property type="evidence" value="ECO:0007669"/>
    <property type="project" value="UniProtKB-SubCell"/>
</dbReference>
<dbReference type="Pfam" id="PF04548">
    <property type="entry name" value="AIG1"/>
    <property type="match status" value="2"/>
</dbReference>
<feature type="domain" description="AIG1-type G" evidence="17">
    <location>
        <begin position="208"/>
        <end position="412"/>
    </location>
</feature>
<evidence type="ECO:0000256" key="14">
    <source>
        <dbReference type="ARBA" id="ARBA00073539"/>
    </source>
</evidence>
<keyword evidence="11" id="KW-0496">Mitochondrion</keyword>
<evidence type="ECO:0000256" key="1">
    <source>
        <dbReference type="ARBA" id="ARBA00004173"/>
    </source>
</evidence>
<dbReference type="EMBL" id="JAINUF010000010">
    <property type="protein sequence ID" value="KAJ8349074.1"/>
    <property type="molecule type" value="Genomic_DNA"/>
</dbReference>
<evidence type="ECO:0000256" key="5">
    <source>
        <dbReference type="ARBA" id="ARBA00008535"/>
    </source>
</evidence>
<keyword evidence="10" id="KW-0333">Golgi apparatus</keyword>
<evidence type="ECO:0000256" key="16">
    <source>
        <dbReference type="SAM" id="MobiDB-lite"/>
    </source>
</evidence>
<dbReference type="Gene3D" id="3.40.50.300">
    <property type="entry name" value="P-loop containing nucleotide triphosphate hydrolases"/>
    <property type="match status" value="2"/>
</dbReference>
<keyword evidence="6" id="KW-0963">Cytoplasm</keyword>
<dbReference type="InterPro" id="IPR027417">
    <property type="entry name" value="P-loop_NTPase"/>
</dbReference>
<dbReference type="PANTHER" id="PTHR10903">
    <property type="entry name" value="GTPASE, IMAP FAMILY MEMBER-RELATED"/>
    <property type="match status" value="1"/>
</dbReference>
<keyword evidence="12" id="KW-0342">GTP-binding</keyword>
<dbReference type="OrthoDB" id="5985928at2759"/>
<comment type="similarity">
    <text evidence="5">Belongs to the TRAFAC class TrmE-Era-EngA-EngB-Septin-like GTPase superfamily. AIG1/Toc34/Toc159-like paraseptin GTPase family. IAN subfamily.</text>
</comment>
<keyword evidence="7" id="KW-0677">Repeat</keyword>
<dbReference type="PROSITE" id="PS51720">
    <property type="entry name" value="G_AIG1"/>
    <property type="match status" value="2"/>
</dbReference>
<evidence type="ECO:0000256" key="6">
    <source>
        <dbReference type="ARBA" id="ARBA00022490"/>
    </source>
</evidence>
<evidence type="ECO:0000256" key="3">
    <source>
        <dbReference type="ARBA" id="ARBA00004514"/>
    </source>
</evidence>
<evidence type="ECO:0000256" key="11">
    <source>
        <dbReference type="ARBA" id="ARBA00023128"/>
    </source>
</evidence>
<feature type="region of interest" description="Disordered" evidence="16">
    <location>
        <begin position="233"/>
        <end position="257"/>
    </location>
</feature>
<dbReference type="AlphaFoldDB" id="A0A9Q1F197"/>
<dbReference type="GO" id="GO:0005525">
    <property type="term" value="F:GTP binding"/>
    <property type="evidence" value="ECO:0007669"/>
    <property type="project" value="UniProtKB-KW"/>
</dbReference>
<evidence type="ECO:0000256" key="12">
    <source>
        <dbReference type="ARBA" id="ARBA00023134"/>
    </source>
</evidence>
<accession>A0A9Q1F197</accession>
<evidence type="ECO:0000256" key="10">
    <source>
        <dbReference type="ARBA" id="ARBA00023034"/>
    </source>
</evidence>
<feature type="region of interest" description="Disordered" evidence="16">
    <location>
        <begin position="394"/>
        <end position="418"/>
    </location>
</feature>
<evidence type="ECO:0000313" key="18">
    <source>
        <dbReference type="EMBL" id="KAJ8349074.1"/>
    </source>
</evidence>
<evidence type="ECO:0000256" key="7">
    <source>
        <dbReference type="ARBA" id="ARBA00022737"/>
    </source>
</evidence>
<dbReference type="InterPro" id="IPR045058">
    <property type="entry name" value="GIMA/IAN/Toc"/>
</dbReference>
<evidence type="ECO:0000256" key="2">
    <source>
        <dbReference type="ARBA" id="ARBA00004240"/>
    </source>
</evidence>
<evidence type="ECO:0000313" key="19">
    <source>
        <dbReference type="Proteomes" id="UP001152622"/>
    </source>
</evidence>
<evidence type="ECO:0000256" key="4">
    <source>
        <dbReference type="ARBA" id="ARBA00004555"/>
    </source>
</evidence>
<feature type="region of interest" description="Disordered" evidence="16">
    <location>
        <begin position="29"/>
        <end position="49"/>
    </location>
</feature>
<evidence type="ECO:0000256" key="13">
    <source>
        <dbReference type="ARBA" id="ARBA00056809"/>
    </source>
</evidence>
<dbReference type="InterPro" id="IPR006703">
    <property type="entry name" value="G_AIG1"/>
</dbReference>
<dbReference type="GO" id="GO:0005739">
    <property type="term" value="C:mitochondrion"/>
    <property type="evidence" value="ECO:0007669"/>
    <property type="project" value="UniProtKB-SubCell"/>
</dbReference>
<dbReference type="Proteomes" id="UP001152622">
    <property type="component" value="Chromosome 10"/>
</dbReference>
<comment type="caution">
    <text evidence="18">The sequence shown here is derived from an EMBL/GenBank/DDBJ whole genome shotgun (WGS) entry which is preliminary data.</text>
</comment>
<protein>
    <recommendedName>
        <fullName evidence="14">GTPase IMAP family member 8</fullName>
    </recommendedName>
    <alternativeName>
        <fullName evidence="15">Immune-associated nucleotide-binding protein 9</fullName>
    </alternativeName>
</protein>
<dbReference type="FunFam" id="3.40.50.300:FF:000536">
    <property type="entry name" value="GTPase IMAP family member 8"/>
    <property type="match status" value="2"/>
</dbReference>
<keyword evidence="8" id="KW-0547">Nucleotide-binding</keyword>
<name>A0A9Q1F197_SYNKA</name>
<dbReference type="GO" id="GO:0005783">
    <property type="term" value="C:endoplasmic reticulum"/>
    <property type="evidence" value="ECO:0007669"/>
    <property type="project" value="UniProtKB-SubCell"/>
</dbReference>
<feature type="domain" description="AIG1-type G" evidence="17">
    <location>
        <begin position="1"/>
        <end position="205"/>
    </location>
</feature>
<keyword evidence="19" id="KW-1185">Reference proteome</keyword>
<sequence length="418" mass="47182">MAELKLMLVGMSGVGKSAAGNTILGREEFKSDTSPSSLTLETDGREGEVDGRRVTVVDTPGLDSTELPKEKLREEMKRAMTLCDHKPHAVLLVIQLGRFTEQEKRVVETLQEHFSKGVNKYTMVLFTYGDRLKKKTIGEFISTDTNLEQLLKMCGDRYHVFNNQQMENRSQVSELLKKIDEMVTTEMKTTEEGGTKERKRRGGAEAAMAELKLMLVGMSGVGKSAAGNTILGREEFKSDTSPSSLTLETDGREGEVDGRRVTVVDTPGLDSTELPKEKLREEMKRAMTLCDHKPHAVLLVIQLGRFTEQEKRVMETLQEHFSKGVNKYTMVLFTYGDRLKKKTIGEFISTDTNLEQLLKMCGDRYHVFNNQQMENRSQVSELLKKIDEMVTTEMKTTEEGGTKERKRRGGAEECDILE</sequence>
<comment type="function">
    <text evidence="13">Exerts an anti-apoptotic effect in the immune system and is involved in responses to infections.</text>
</comment>
<dbReference type="GO" id="GO:0005794">
    <property type="term" value="C:Golgi apparatus"/>
    <property type="evidence" value="ECO:0007669"/>
    <property type="project" value="UniProtKB-SubCell"/>
</dbReference>
<comment type="subcellular location">
    <subcellularLocation>
        <location evidence="3">Cytoplasm</location>
        <location evidence="3">Cytosol</location>
    </subcellularLocation>
    <subcellularLocation>
        <location evidence="2">Endoplasmic reticulum</location>
    </subcellularLocation>
    <subcellularLocation>
        <location evidence="4">Golgi apparatus</location>
    </subcellularLocation>
    <subcellularLocation>
        <location evidence="1">Mitochondrion</location>
    </subcellularLocation>
</comment>
<dbReference type="PANTHER" id="PTHR10903:SF170">
    <property type="entry name" value="GTPASE IMAP FAMILY MEMBER 7"/>
    <property type="match status" value="1"/>
</dbReference>
<gene>
    <name evidence="18" type="ORF">SKAU_G00276630</name>
</gene>
<evidence type="ECO:0000256" key="15">
    <source>
        <dbReference type="ARBA" id="ARBA00077278"/>
    </source>
</evidence>
<keyword evidence="9" id="KW-0256">Endoplasmic reticulum</keyword>
<proteinExistence type="inferred from homology"/>
<evidence type="ECO:0000256" key="9">
    <source>
        <dbReference type="ARBA" id="ARBA00022824"/>
    </source>
</evidence>
<evidence type="ECO:0000256" key="8">
    <source>
        <dbReference type="ARBA" id="ARBA00022741"/>
    </source>
</evidence>
<reference evidence="18" key="1">
    <citation type="journal article" date="2023" name="Science">
        <title>Genome structures resolve the early diversification of teleost fishes.</title>
        <authorList>
            <person name="Parey E."/>
            <person name="Louis A."/>
            <person name="Montfort J."/>
            <person name="Bouchez O."/>
            <person name="Roques C."/>
            <person name="Iampietro C."/>
            <person name="Lluch J."/>
            <person name="Castinel A."/>
            <person name="Donnadieu C."/>
            <person name="Desvignes T."/>
            <person name="Floi Bucao C."/>
            <person name="Jouanno E."/>
            <person name="Wen M."/>
            <person name="Mejri S."/>
            <person name="Dirks R."/>
            <person name="Jansen H."/>
            <person name="Henkel C."/>
            <person name="Chen W.J."/>
            <person name="Zahm M."/>
            <person name="Cabau C."/>
            <person name="Klopp C."/>
            <person name="Thompson A.W."/>
            <person name="Robinson-Rechavi M."/>
            <person name="Braasch I."/>
            <person name="Lecointre G."/>
            <person name="Bobe J."/>
            <person name="Postlethwait J.H."/>
            <person name="Berthelot C."/>
            <person name="Roest Crollius H."/>
            <person name="Guiguen Y."/>
        </authorList>
    </citation>
    <scope>NUCLEOTIDE SEQUENCE</scope>
    <source>
        <strain evidence="18">WJC10195</strain>
    </source>
</reference>
<dbReference type="SUPFAM" id="SSF52540">
    <property type="entry name" value="P-loop containing nucleoside triphosphate hydrolases"/>
    <property type="match status" value="2"/>
</dbReference>